<feature type="transmembrane region" description="Helical" evidence="9">
    <location>
        <begin position="110"/>
        <end position="128"/>
    </location>
</feature>
<evidence type="ECO:0000256" key="7">
    <source>
        <dbReference type="ARBA" id="ARBA00023136"/>
    </source>
</evidence>
<dbReference type="CDD" id="cd18596">
    <property type="entry name" value="ABC_6TM_VMR1_D1_like"/>
    <property type="match status" value="1"/>
</dbReference>
<feature type="transmembrane region" description="Helical" evidence="9">
    <location>
        <begin position="466"/>
        <end position="485"/>
    </location>
</feature>
<evidence type="ECO:0000256" key="9">
    <source>
        <dbReference type="SAM" id="Phobius"/>
    </source>
</evidence>
<dbReference type="SUPFAM" id="SSF52540">
    <property type="entry name" value="P-loop containing nucleoside triphosphate hydrolases"/>
    <property type="match status" value="1"/>
</dbReference>
<feature type="non-terminal residue" evidence="11">
    <location>
        <position position="1"/>
    </location>
</feature>
<evidence type="ECO:0000256" key="6">
    <source>
        <dbReference type="ARBA" id="ARBA00022989"/>
    </source>
</evidence>
<dbReference type="Gene3D" id="1.20.1560.10">
    <property type="entry name" value="ABC transporter type 1, transmembrane domain"/>
    <property type="match status" value="1"/>
</dbReference>
<evidence type="ECO:0000256" key="5">
    <source>
        <dbReference type="ARBA" id="ARBA00022840"/>
    </source>
</evidence>
<feature type="compositionally biased region" description="Low complexity" evidence="8">
    <location>
        <begin position="754"/>
        <end position="768"/>
    </location>
</feature>
<evidence type="ECO:0000313" key="12">
    <source>
        <dbReference type="Proteomes" id="UP001151582"/>
    </source>
</evidence>
<evidence type="ECO:0000256" key="3">
    <source>
        <dbReference type="ARBA" id="ARBA00022737"/>
    </source>
</evidence>
<feature type="transmembrane region" description="Helical" evidence="9">
    <location>
        <begin position="326"/>
        <end position="344"/>
    </location>
</feature>
<organism evidence="11 12">
    <name type="scientific">Dimargaris verticillata</name>
    <dbReference type="NCBI Taxonomy" id="2761393"/>
    <lineage>
        <taxon>Eukaryota</taxon>
        <taxon>Fungi</taxon>
        <taxon>Fungi incertae sedis</taxon>
        <taxon>Zoopagomycota</taxon>
        <taxon>Kickxellomycotina</taxon>
        <taxon>Dimargaritomycetes</taxon>
        <taxon>Dimargaritales</taxon>
        <taxon>Dimargaritaceae</taxon>
        <taxon>Dimargaris</taxon>
    </lineage>
</organism>
<protein>
    <submittedName>
        <fullName evidence="11">Transporter of the ATP-binding cassette (ABC)</fullName>
    </submittedName>
</protein>
<dbReference type="GO" id="GO:0016020">
    <property type="term" value="C:membrane"/>
    <property type="evidence" value="ECO:0007669"/>
    <property type="project" value="InterPro"/>
</dbReference>
<dbReference type="InterPro" id="IPR011527">
    <property type="entry name" value="ABC1_TM_dom"/>
</dbReference>
<feature type="region of interest" description="Disordered" evidence="8">
    <location>
        <begin position="725"/>
        <end position="783"/>
    </location>
</feature>
<dbReference type="PANTHER" id="PTHR24223">
    <property type="entry name" value="ATP-BINDING CASSETTE SUB-FAMILY C"/>
    <property type="match status" value="1"/>
</dbReference>
<keyword evidence="5 11" id="KW-0067">ATP-binding</keyword>
<evidence type="ECO:0000256" key="8">
    <source>
        <dbReference type="SAM" id="MobiDB-lite"/>
    </source>
</evidence>
<dbReference type="InterPro" id="IPR027417">
    <property type="entry name" value="P-loop_NTPase"/>
</dbReference>
<dbReference type="GO" id="GO:0140359">
    <property type="term" value="F:ABC-type transporter activity"/>
    <property type="evidence" value="ECO:0007669"/>
    <property type="project" value="InterPro"/>
</dbReference>
<name>A0A9W8B3X2_9FUNG</name>
<dbReference type="Proteomes" id="UP001151582">
    <property type="component" value="Unassembled WGS sequence"/>
</dbReference>
<keyword evidence="3" id="KW-0677">Repeat</keyword>
<feature type="transmembrane region" description="Helical" evidence="9">
    <location>
        <begin position="217"/>
        <end position="236"/>
    </location>
</feature>
<dbReference type="AlphaFoldDB" id="A0A9W8B3X2"/>
<keyword evidence="4" id="KW-0547">Nucleotide-binding</keyword>
<feature type="transmembrane region" description="Helical" evidence="9">
    <location>
        <begin position="364"/>
        <end position="388"/>
    </location>
</feature>
<dbReference type="InterPro" id="IPR003439">
    <property type="entry name" value="ABC_transporter-like_ATP-bd"/>
</dbReference>
<keyword evidence="6 9" id="KW-1133">Transmembrane helix</keyword>
<evidence type="ECO:0000256" key="2">
    <source>
        <dbReference type="ARBA" id="ARBA00022692"/>
    </source>
</evidence>
<dbReference type="InterPro" id="IPR050173">
    <property type="entry name" value="ABC_transporter_C-like"/>
</dbReference>
<keyword evidence="2 9" id="KW-0812">Transmembrane</keyword>
<dbReference type="PANTHER" id="PTHR24223:SF353">
    <property type="entry name" value="ABC TRANSPORTER ATP-BINDING PROTEIN_PERMEASE VMR1-RELATED"/>
    <property type="match status" value="1"/>
</dbReference>
<sequence>MCKVLGSALPFAYLTLVGGGLVAAWLKRRSRLRRHGSNAYRYAPLATDETNGNANFDDENDAMMQEVRDQIFGSVGSAVSGADSTSLHRHLAETGLAPPTVFRWKTKAKLVVMVCLVTLYVAAAWQRWVAVQSGLDPWYLINPLTNGFVWLVMLFYYFTANTIYRPPASVERRPWFILGLSTASAIATTTEMIGLLYASNKTDALSATIDMGSLVGLWLPVSTWLLTLAMLWLSAITERGITYVMIPDPNDPQGPALRLSPEHMTSYWNSISFGWLTDILVTGYHKVVSFSDLWHLPSDDLAYNAWNHYSKVHNPAKSLFSNLARALRTLMALQAVVALCKYIIRFGGVYFMNQLLDYIQDPGAAPAVTAYLYAVGMFFSLFLATICTNKSLFYGRHMAFRINGILAGEVARKALQRQRPMTRDVPLAASPSEKDGGAEDLDVASTGRMMNLVSADLRRIAEASAYLMDAAFIPITMAVGVYYLYQLLGLSSGAGLLVMVLSYPLNQLGFSVAVGLEEKANIISDRRISAVTELLNGMRIVKLFGWEPKFMARIRNIRKDQLKVVKKFQLAWCYINLGLYVSPIIMLLATFGSYTLLFGHPLTASKAFTTLAVFQIIDDAFFMLLSEVQYLISSRVSLNRMQAFLRQPGLEPLSAWVLPAVGPAAVDALAEGSLQPRSAVLATLPPGHGAPELGFDRASFSWACAKDQTVPALALKLPLAPLADSSDHTPCDSGTPSYAHSEHTHSSGEGEDCGTSATGSPSTSARGSEAPMTGDDAHINHSPSPASRSFAFNHLTLRFPAGHVSLVVGPTGSGKTSLLLALLGEMPRVTGHVLVPATSHHLVGLAYVAQEAWLRNATI</sequence>
<evidence type="ECO:0000256" key="1">
    <source>
        <dbReference type="ARBA" id="ARBA00022448"/>
    </source>
</evidence>
<dbReference type="EMBL" id="JANBQB010000953">
    <property type="protein sequence ID" value="KAJ1972834.1"/>
    <property type="molecule type" value="Genomic_DNA"/>
</dbReference>
<evidence type="ECO:0000313" key="11">
    <source>
        <dbReference type="EMBL" id="KAJ1972834.1"/>
    </source>
</evidence>
<dbReference type="Pfam" id="PF00005">
    <property type="entry name" value="ABC_tran"/>
    <property type="match status" value="1"/>
</dbReference>
<keyword evidence="7 9" id="KW-0472">Membrane</keyword>
<feature type="transmembrane region" description="Helical" evidence="9">
    <location>
        <begin position="6"/>
        <end position="26"/>
    </location>
</feature>
<dbReference type="SUPFAM" id="SSF90123">
    <property type="entry name" value="ABC transporter transmembrane region"/>
    <property type="match status" value="1"/>
</dbReference>
<evidence type="ECO:0000256" key="4">
    <source>
        <dbReference type="ARBA" id="ARBA00022741"/>
    </source>
</evidence>
<dbReference type="OrthoDB" id="6500128at2759"/>
<dbReference type="GO" id="GO:0016887">
    <property type="term" value="F:ATP hydrolysis activity"/>
    <property type="evidence" value="ECO:0007669"/>
    <property type="project" value="InterPro"/>
</dbReference>
<feature type="domain" description="ABC transmembrane type-1" evidence="10">
    <location>
        <begin position="335"/>
        <end position="633"/>
    </location>
</feature>
<dbReference type="Pfam" id="PF00664">
    <property type="entry name" value="ABC_membrane"/>
    <property type="match status" value="1"/>
</dbReference>
<feature type="transmembrane region" description="Helical" evidence="9">
    <location>
        <begin position="568"/>
        <end position="591"/>
    </location>
</feature>
<keyword evidence="1" id="KW-0813">Transport</keyword>
<keyword evidence="12" id="KW-1185">Reference proteome</keyword>
<dbReference type="PROSITE" id="PS50929">
    <property type="entry name" value="ABC_TM1F"/>
    <property type="match status" value="1"/>
</dbReference>
<dbReference type="Gene3D" id="3.40.50.300">
    <property type="entry name" value="P-loop containing nucleotide triphosphate hydrolases"/>
    <property type="match status" value="1"/>
</dbReference>
<comment type="caution">
    <text evidence="11">The sequence shown here is derived from an EMBL/GenBank/DDBJ whole genome shotgun (WGS) entry which is preliminary data.</text>
</comment>
<accession>A0A9W8B3X2</accession>
<dbReference type="GO" id="GO:0005524">
    <property type="term" value="F:ATP binding"/>
    <property type="evidence" value="ECO:0007669"/>
    <property type="project" value="UniProtKB-KW"/>
</dbReference>
<feature type="transmembrane region" description="Helical" evidence="9">
    <location>
        <begin position="176"/>
        <end position="197"/>
    </location>
</feature>
<feature type="transmembrane region" description="Helical" evidence="9">
    <location>
        <begin position="497"/>
        <end position="516"/>
    </location>
</feature>
<dbReference type="InterPro" id="IPR036640">
    <property type="entry name" value="ABC1_TM_sf"/>
</dbReference>
<gene>
    <name evidence="11" type="primary">YBT1</name>
    <name evidence="11" type="ORF">H4R34_005273</name>
</gene>
<reference evidence="11" key="1">
    <citation type="submission" date="2022-07" db="EMBL/GenBank/DDBJ databases">
        <title>Phylogenomic reconstructions and comparative analyses of Kickxellomycotina fungi.</title>
        <authorList>
            <person name="Reynolds N.K."/>
            <person name="Stajich J.E."/>
            <person name="Barry K."/>
            <person name="Grigoriev I.V."/>
            <person name="Crous P."/>
            <person name="Smith M.E."/>
        </authorList>
    </citation>
    <scope>NUCLEOTIDE SEQUENCE</scope>
    <source>
        <strain evidence="11">RSA 567</strain>
    </source>
</reference>
<proteinExistence type="predicted"/>
<evidence type="ECO:0000259" key="10">
    <source>
        <dbReference type="PROSITE" id="PS50929"/>
    </source>
</evidence>